<evidence type="ECO:0000313" key="2">
    <source>
        <dbReference type="Proteomes" id="UP000014535"/>
    </source>
</evidence>
<dbReference type="AlphaFoldDB" id="A0A656IBD2"/>
<name>A0A656IBD2_SALE2</name>
<accession>A0A656IBD2</accession>
<dbReference type="EMBL" id="ATFT01000094">
    <property type="protein sequence ID" value="EPI65116.1"/>
    <property type="molecule type" value="Genomic_DNA"/>
</dbReference>
<comment type="caution">
    <text evidence="1">The sequence shown here is derived from an EMBL/GenBank/DDBJ whole genome shotgun (WGS) entry which is preliminary data.</text>
</comment>
<gene>
    <name evidence="1" type="ORF">A673_04115</name>
</gene>
<dbReference type="Proteomes" id="UP000014535">
    <property type="component" value="Unassembled WGS sequence"/>
</dbReference>
<protein>
    <submittedName>
        <fullName evidence="1">Uncharacterized protein</fullName>
    </submittedName>
</protein>
<organism evidence="1 2">
    <name type="scientific">Salmonella enteritidis (strain 2009K0958)</name>
    <dbReference type="NCBI Taxonomy" id="1192586"/>
    <lineage>
        <taxon>Bacteria</taxon>
        <taxon>Pseudomonadati</taxon>
        <taxon>Pseudomonadota</taxon>
        <taxon>Gammaproteobacteria</taxon>
        <taxon>Enterobacterales</taxon>
        <taxon>Enterobacteriaceae</taxon>
        <taxon>Salmonella</taxon>
    </lineage>
</organism>
<reference evidence="1 2" key="1">
    <citation type="submission" date="2013-04" db="EMBL/GenBank/DDBJ databases">
        <authorList>
            <person name="McClelland M."/>
            <person name="Porwollik S."/>
            <person name="Desai P."/>
            <person name="Cheng P."/>
            <person name="Wollam A."/>
            <person name="Pepin K."/>
            <person name="Palsikar V.B."/>
            <person name="Fulton L."/>
            <person name="Fulton R."/>
            <person name="Delehaunty K."/>
            <person name="Fronick C."/>
            <person name="Godfrey J."/>
            <person name="Waligorski J."/>
            <person name="Appelbaum E."/>
            <person name="Tomlinson C."/>
            <person name="Warren W."/>
            <person name="Sodergren E."/>
            <person name="Weinstock G."/>
            <person name="Wilson R.K."/>
        </authorList>
    </citation>
    <scope>NUCLEOTIDE SEQUENCE [LARGE SCALE GENOMIC DNA]</scope>
    <source>
        <strain evidence="1 2">2009K0958</strain>
    </source>
</reference>
<evidence type="ECO:0000313" key="1">
    <source>
        <dbReference type="EMBL" id="EPI65116.1"/>
    </source>
</evidence>
<proteinExistence type="predicted"/>
<sequence>MRSRSLTANVTLFTWLHFSSSFRPQHAYQQVSLLSDCFA</sequence>